<dbReference type="EMBL" id="FRBH01000003">
    <property type="protein sequence ID" value="SHK78130.1"/>
    <property type="molecule type" value="Genomic_DNA"/>
</dbReference>
<dbReference type="EMBL" id="BMFL01000024">
    <property type="protein sequence ID" value="GGF09959.1"/>
    <property type="molecule type" value="Genomic_DNA"/>
</dbReference>
<dbReference type="AlphaFoldDB" id="A0A1M6V9G7"/>
<accession>A0A1M6V9G7</accession>
<feature type="chain" id="PRO_5012409826" evidence="1">
    <location>
        <begin position="21"/>
        <end position="447"/>
    </location>
</feature>
<dbReference type="Proteomes" id="UP000650994">
    <property type="component" value="Unassembled WGS sequence"/>
</dbReference>
<gene>
    <name evidence="2" type="ORF">GCM10010984_28900</name>
    <name evidence="3" type="ORF">SAMN05443634_103240</name>
</gene>
<dbReference type="Proteomes" id="UP000184120">
    <property type="component" value="Unassembled WGS sequence"/>
</dbReference>
<evidence type="ECO:0000313" key="2">
    <source>
        <dbReference type="EMBL" id="GGF09959.1"/>
    </source>
</evidence>
<evidence type="ECO:0000313" key="3">
    <source>
        <dbReference type="EMBL" id="SHK78130.1"/>
    </source>
</evidence>
<dbReference type="STRING" id="1434701.SAMN05443634_103240"/>
<feature type="signal peptide" evidence="1">
    <location>
        <begin position="1"/>
        <end position="20"/>
    </location>
</feature>
<proteinExistence type="predicted"/>
<keyword evidence="1" id="KW-0732">Signal</keyword>
<protein>
    <submittedName>
        <fullName evidence="3">Uncharacterized protein</fullName>
    </submittedName>
</protein>
<reference evidence="2" key="5">
    <citation type="submission" date="2024-05" db="EMBL/GenBank/DDBJ databases">
        <authorList>
            <person name="Sun Q."/>
            <person name="Zhou Y."/>
        </authorList>
    </citation>
    <scope>NUCLEOTIDE SEQUENCE</scope>
    <source>
        <strain evidence="2">CGMCC 1.12707</strain>
    </source>
</reference>
<evidence type="ECO:0000256" key="1">
    <source>
        <dbReference type="SAM" id="SignalP"/>
    </source>
</evidence>
<evidence type="ECO:0000313" key="4">
    <source>
        <dbReference type="Proteomes" id="UP000184120"/>
    </source>
</evidence>
<name>A0A1M6V9G7_9FLAO</name>
<dbReference type="RefSeq" id="WP_072930247.1">
    <property type="nucleotide sequence ID" value="NZ_BMFL01000024.1"/>
</dbReference>
<evidence type="ECO:0000313" key="5">
    <source>
        <dbReference type="Proteomes" id="UP000650994"/>
    </source>
</evidence>
<reference evidence="3" key="3">
    <citation type="submission" date="2016-11" db="EMBL/GenBank/DDBJ databases">
        <authorList>
            <person name="Jaros S."/>
            <person name="Januszkiewicz K."/>
            <person name="Wedrychowicz H."/>
        </authorList>
    </citation>
    <scope>NUCLEOTIDE SEQUENCE [LARGE SCALE GENOMIC DNA]</scope>
    <source>
        <strain evidence="3">DSM 27989</strain>
    </source>
</reference>
<reference evidence="5" key="4">
    <citation type="journal article" date="2019" name="Int. J. Syst. Evol. Microbiol.">
        <title>The Global Catalogue of Microorganisms (GCM) 10K type strain sequencing project: providing services to taxonomists for standard genome sequencing and annotation.</title>
        <authorList>
            <consortium name="The Broad Institute Genomics Platform"/>
            <consortium name="The Broad Institute Genome Sequencing Center for Infectious Disease"/>
            <person name="Wu L."/>
            <person name="Ma J."/>
        </authorList>
    </citation>
    <scope>NUCLEOTIDE SEQUENCE [LARGE SCALE GENOMIC DNA]</scope>
    <source>
        <strain evidence="5">CGMCC 1.12707</strain>
    </source>
</reference>
<organism evidence="3 4">
    <name type="scientific">Chishuiella changwenlii</name>
    <dbReference type="NCBI Taxonomy" id="1434701"/>
    <lineage>
        <taxon>Bacteria</taxon>
        <taxon>Pseudomonadati</taxon>
        <taxon>Bacteroidota</taxon>
        <taxon>Flavobacteriia</taxon>
        <taxon>Flavobacteriales</taxon>
        <taxon>Weeksellaceae</taxon>
        <taxon>Chishuiella</taxon>
    </lineage>
</organism>
<reference evidence="2" key="1">
    <citation type="journal article" date="2014" name="Int. J. Syst. Evol. Microbiol.">
        <title>Complete genome of a new Firmicutes species belonging to the dominant human colonic microbiota ('Ruminococcus bicirculans') reveals two chromosomes and a selective capacity to utilize plant glucans.</title>
        <authorList>
            <consortium name="NISC Comparative Sequencing Program"/>
            <person name="Wegmann U."/>
            <person name="Louis P."/>
            <person name="Goesmann A."/>
            <person name="Henrissat B."/>
            <person name="Duncan S.H."/>
            <person name="Flint H.J."/>
        </authorList>
    </citation>
    <scope>NUCLEOTIDE SEQUENCE</scope>
    <source>
        <strain evidence="2">CGMCC 1.12707</strain>
    </source>
</reference>
<keyword evidence="5" id="KW-1185">Reference proteome</keyword>
<reference evidence="4" key="2">
    <citation type="submission" date="2016-11" db="EMBL/GenBank/DDBJ databases">
        <authorList>
            <person name="Varghese N."/>
            <person name="Submissions S."/>
        </authorList>
    </citation>
    <scope>NUCLEOTIDE SEQUENCE [LARGE SCALE GENOMIC DNA]</scope>
    <source>
        <strain evidence="4">DSM 27989</strain>
    </source>
</reference>
<dbReference type="OrthoDB" id="1246284at2"/>
<sequence>MKKLYILLILSLILNNFTFGQVGINTENPQGLFHVDGKSTSATTNATTGVPTLEQQSDDFIVMPNGSVGIGAIPTSSAILELNVNQLQPGNKKGFLAPQVALTSSLDVATIKSPATGLLVYNLGTEPTFDYNGYVFWNGTEWKTLGGNSLINGTIGSINCTDVALSPKSYTAGTTYNGILTIPYTGGNGGIYTSKSIGPINGLTATLNSGNFEKGSGVLNYTVTGIPTVSSPETTTFPISIGGQTCDAVVGIGDDVKLGELVYYKADNIPASIGAGGANGTINSNWLNSNVSADNQLPILGGKLRLDGYFTANANAGTGTVSFNPRLVNVSQQPVKFWFAALTNVDRFNGANIVLSAAGSGSSAPGGGGWVNLDNGIYSNFGSNGTINNPQNEITNTGVNNQEVLTMDINLDDKWYRVYYFMNVDNNNTTSTSDDIRRLYLSIQRLY</sequence>